<dbReference type="Proteomes" id="UP001209276">
    <property type="component" value="Unassembled WGS sequence"/>
</dbReference>
<organism evidence="2 3">
    <name type="scientific">Paenibacillus thiaminolyticus</name>
    <name type="common">Bacillus thiaminolyticus</name>
    <dbReference type="NCBI Taxonomy" id="49283"/>
    <lineage>
        <taxon>Bacteria</taxon>
        <taxon>Bacillati</taxon>
        <taxon>Bacillota</taxon>
        <taxon>Bacilli</taxon>
        <taxon>Bacillales</taxon>
        <taxon>Paenibacillaceae</taxon>
        <taxon>Paenibacillus</taxon>
    </lineage>
</organism>
<evidence type="ECO:0000313" key="3">
    <source>
        <dbReference type="Proteomes" id="UP001209276"/>
    </source>
</evidence>
<comment type="caution">
    <text evidence="2">The sequence shown here is derived from an EMBL/GenBank/DDBJ whole genome shotgun (WGS) entry which is preliminary data.</text>
</comment>
<proteinExistence type="predicted"/>
<keyword evidence="1" id="KW-1133">Transmembrane helix</keyword>
<feature type="transmembrane region" description="Helical" evidence="1">
    <location>
        <begin position="12"/>
        <end position="31"/>
    </location>
</feature>
<dbReference type="EMBL" id="JAMDMM010000052">
    <property type="protein sequence ID" value="MCY9610279.1"/>
    <property type="molecule type" value="Genomic_DNA"/>
</dbReference>
<keyword evidence="1" id="KW-0472">Membrane</keyword>
<feature type="non-terminal residue" evidence="2">
    <location>
        <position position="1"/>
    </location>
</feature>
<gene>
    <name evidence="2" type="ORF">M5W83_24325</name>
</gene>
<evidence type="ECO:0000256" key="1">
    <source>
        <dbReference type="SAM" id="Phobius"/>
    </source>
</evidence>
<sequence length="63" mass="6247">AALGLGGRTGALLAVAGGVPLGALIFAGLALRLGLVRPQELADLPRIGPALARIAAKIAPRNR</sequence>
<name>A0ABT4G2I2_PANTH</name>
<accession>A0ABT4G2I2</accession>
<keyword evidence="3" id="KW-1185">Reference proteome</keyword>
<protein>
    <submittedName>
        <fullName evidence="2">Polysaccharide biosynthesis protein</fullName>
    </submittedName>
</protein>
<reference evidence="2 3" key="1">
    <citation type="submission" date="2022-05" db="EMBL/GenBank/DDBJ databases">
        <title>Genome Sequencing of Bee-Associated Microbes.</title>
        <authorList>
            <person name="Dunlap C."/>
        </authorList>
    </citation>
    <scope>NUCLEOTIDE SEQUENCE [LARGE SCALE GENOMIC DNA]</scope>
    <source>
        <strain evidence="2 3">NRRL B-14613</strain>
    </source>
</reference>
<evidence type="ECO:0000313" key="2">
    <source>
        <dbReference type="EMBL" id="MCY9610279.1"/>
    </source>
</evidence>
<keyword evidence="1" id="KW-0812">Transmembrane</keyword>